<evidence type="ECO:0000256" key="1">
    <source>
        <dbReference type="ARBA" id="ARBA00004613"/>
    </source>
</evidence>
<keyword evidence="4 5" id="KW-1015">Disulfide bond</keyword>
<evidence type="ECO:0000256" key="3">
    <source>
        <dbReference type="ARBA" id="ARBA00022737"/>
    </source>
</evidence>
<keyword evidence="3" id="KW-0677">Repeat</keyword>
<dbReference type="PROSITE" id="PS00484">
    <property type="entry name" value="THYROGLOBULIN_1_1"/>
    <property type="match status" value="1"/>
</dbReference>
<dbReference type="InParanoid" id="A0A1V9XLN8"/>
<protein>
    <submittedName>
        <fullName evidence="8">Thyroglobulin isoform 1</fullName>
    </submittedName>
</protein>
<dbReference type="GO" id="GO:0007160">
    <property type="term" value="P:cell-matrix adhesion"/>
    <property type="evidence" value="ECO:0007669"/>
    <property type="project" value="TreeGrafter"/>
</dbReference>
<keyword evidence="9" id="KW-1185">Reference proteome</keyword>
<dbReference type="PANTHER" id="PTHR12352:SF3">
    <property type="entry name" value="NIDOGEN-2"/>
    <property type="match status" value="1"/>
</dbReference>
<dbReference type="SUPFAM" id="SSF57610">
    <property type="entry name" value="Thyroglobulin type-1 domain"/>
    <property type="match status" value="1"/>
</dbReference>
<feature type="non-terminal residue" evidence="8">
    <location>
        <position position="120"/>
    </location>
</feature>
<accession>A0A1V9XLN8</accession>
<feature type="domain" description="Thyroglobulin type-1" evidence="7">
    <location>
        <begin position="24"/>
        <end position="90"/>
    </location>
</feature>
<gene>
    <name evidence="8" type="ORF">BIW11_09193</name>
</gene>
<feature type="chain" id="PRO_5013026201" evidence="6">
    <location>
        <begin position="24"/>
        <end position="120"/>
    </location>
</feature>
<dbReference type="EMBL" id="MNPL01008390">
    <property type="protein sequence ID" value="OQR74258.1"/>
    <property type="molecule type" value="Genomic_DNA"/>
</dbReference>
<dbReference type="Gene3D" id="4.10.800.10">
    <property type="entry name" value="Thyroglobulin type-1"/>
    <property type="match status" value="1"/>
</dbReference>
<dbReference type="OrthoDB" id="6426963at2759"/>
<feature type="disulfide bond" evidence="5">
    <location>
        <begin position="61"/>
        <end position="68"/>
    </location>
</feature>
<dbReference type="GO" id="GO:0005615">
    <property type="term" value="C:extracellular space"/>
    <property type="evidence" value="ECO:0007669"/>
    <property type="project" value="TreeGrafter"/>
</dbReference>
<sequence>MKSFTQLAPIMALVVIAPNGASAARSCFEVLKEMQALVNSGMFGVPVPKCEANGDWFPLQCHSSTGMCFCVHPNGDTLADPTRSLRMCKCFQHRHKVLTSGLVGAHVPTCENDSGFYKKA</sequence>
<dbReference type="CDD" id="cd00191">
    <property type="entry name" value="TY"/>
    <property type="match status" value="1"/>
</dbReference>
<dbReference type="InterPro" id="IPR051950">
    <property type="entry name" value="Dev_reg/Prot_inhib"/>
</dbReference>
<dbReference type="STRING" id="418985.A0A1V9XLN8"/>
<evidence type="ECO:0000256" key="5">
    <source>
        <dbReference type="PROSITE-ProRule" id="PRU00500"/>
    </source>
</evidence>
<comment type="caution">
    <text evidence="5">Lacks conserved residue(s) required for the propagation of feature annotation.</text>
</comment>
<dbReference type="AlphaFoldDB" id="A0A1V9XLN8"/>
<evidence type="ECO:0000256" key="2">
    <source>
        <dbReference type="ARBA" id="ARBA00022525"/>
    </source>
</evidence>
<comment type="subcellular location">
    <subcellularLocation>
        <location evidence="1">Secreted</location>
    </subcellularLocation>
</comment>
<dbReference type="SMART" id="SM00211">
    <property type="entry name" value="TY"/>
    <property type="match status" value="1"/>
</dbReference>
<feature type="signal peptide" evidence="6">
    <location>
        <begin position="1"/>
        <end position="23"/>
    </location>
</feature>
<keyword evidence="2" id="KW-0964">Secreted</keyword>
<proteinExistence type="predicted"/>
<name>A0A1V9XLN8_9ACAR</name>
<evidence type="ECO:0000313" key="8">
    <source>
        <dbReference type="EMBL" id="OQR74258.1"/>
    </source>
</evidence>
<evidence type="ECO:0000313" key="9">
    <source>
        <dbReference type="Proteomes" id="UP000192247"/>
    </source>
</evidence>
<evidence type="ECO:0000256" key="4">
    <source>
        <dbReference type="ARBA" id="ARBA00023157"/>
    </source>
</evidence>
<comment type="caution">
    <text evidence="8">The sequence shown here is derived from an EMBL/GenBank/DDBJ whole genome shotgun (WGS) entry which is preliminary data.</text>
</comment>
<evidence type="ECO:0000256" key="6">
    <source>
        <dbReference type="SAM" id="SignalP"/>
    </source>
</evidence>
<dbReference type="GO" id="GO:0005604">
    <property type="term" value="C:basement membrane"/>
    <property type="evidence" value="ECO:0007669"/>
    <property type="project" value="TreeGrafter"/>
</dbReference>
<dbReference type="InterPro" id="IPR000716">
    <property type="entry name" value="Thyroglobulin_1"/>
</dbReference>
<dbReference type="Proteomes" id="UP000192247">
    <property type="component" value="Unassembled WGS sequence"/>
</dbReference>
<dbReference type="InterPro" id="IPR036857">
    <property type="entry name" value="Thyroglobulin_1_sf"/>
</dbReference>
<reference evidence="8 9" key="1">
    <citation type="journal article" date="2017" name="Gigascience">
        <title>Draft genome of the honey bee ectoparasitic mite, Tropilaelaps mercedesae, is shaped by the parasitic life history.</title>
        <authorList>
            <person name="Dong X."/>
            <person name="Armstrong S.D."/>
            <person name="Xia D."/>
            <person name="Makepeace B.L."/>
            <person name="Darby A.C."/>
            <person name="Kadowaki T."/>
        </authorList>
    </citation>
    <scope>NUCLEOTIDE SEQUENCE [LARGE SCALE GENOMIC DNA]</scope>
    <source>
        <strain evidence="8">Wuxi-XJTLU</strain>
    </source>
</reference>
<dbReference type="PROSITE" id="PS51162">
    <property type="entry name" value="THYROGLOBULIN_1_2"/>
    <property type="match status" value="1"/>
</dbReference>
<organism evidence="8 9">
    <name type="scientific">Tropilaelaps mercedesae</name>
    <dbReference type="NCBI Taxonomy" id="418985"/>
    <lineage>
        <taxon>Eukaryota</taxon>
        <taxon>Metazoa</taxon>
        <taxon>Ecdysozoa</taxon>
        <taxon>Arthropoda</taxon>
        <taxon>Chelicerata</taxon>
        <taxon>Arachnida</taxon>
        <taxon>Acari</taxon>
        <taxon>Parasitiformes</taxon>
        <taxon>Mesostigmata</taxon>
        <taxon>Gamasina</taxon>
        <taxon>Dermanyssoidea</taxon>
        <taxon>Laelapidae</taxon>
        <taxon>Tropilaelaps</taxon>
    </lineage>
</organism>
<evidence type="ECO:0000259" key="7">
    <source>
        <dbReference type="PROSITE" id="PS51162"/>
    </source>
</evidence>
<dbReference type="PANTHER" id="PTHR12352">
    <property type="entry name" value="SECRETED MODULAR CALCIUM-BINDING PROTEIN"/>
    <property type="match status" value="1"/>
</dbReference>
<keyword evidence="6" id="KW-0732">Signal</keyword>
<dbReference type="Pfam" id="PF00086">
    <property type="entry name" value="Thyroglobulin_1"/>
    <property type="match status" value="1"/>
</dbReference>
<feature type="disulfide bond" evidence="5">
    <location>
        <begin position="70"/>
        <end position="90"/>
    </location>
</feature>